<proteinExistence type="predicted"/>
<reference evidence="2 3" key="1">
    <citation type="submission" date="2022-05" db="EMBL/GenBank/DDBJ databases">
        <authorList>
            <person name="Park J.-S."/>
        </authorList>
    </citation>
    <scope>NUCLEOTIDE SEQUENCE [LARGE SCALE GENOMIC DNA]</scope>
    <source>
        <strain evidence="2 3">2012CJ35-5</strain>
    </source>
</reference>
<keyword evidence="3" id="KW-1185">Reference proteome</keyword>
<dbReference type="Proteomes" id="UP001203607">
    <property type="component" value="Unassembled WGS sequence"/>
</dbReference>
<keyword evidence="1" id="KW-0812">Transmembrane</keyword>
<dbReference type="RefSeq" id="WP_249658608.1">
    <property type="nucleotide sequence ID" value="NZ_JAMFMA010000004.1"/>
</dbReference>
<comment type="caution">
    <text evidence="2">The sequence shown here is derived from an EMBL/GenBank/DDBJ whole genome shotgun (WGS) entry which is preliminary data.</text>
</comment>
<keyword evidence="1" id="KW-1133">Transmembrane helix</keyword>
<protein>
    <submittedName>
        <fullName evidence="2">Uncharacterized protein</fullName>
    </submittedName>
</protein>
<dbReference type="EMBL" id="JAMFMA010000004">
    <property type="protein sequence ID" value="MCL6275424.1"/>
    <property type="molecule type" value="Genomic_DNA"/>
</dbReference>
<gene>
    <name evidence="2" type="ORF">M3P19_15525</name>
</gene>
<sequence>MQLNRKNKYLIFGVLAMSVVCYLFAIKNTLLLRQQLALSQEKAERHGNIQNRLSALTHKEQQLDLALTDLYLDNASVQNNLLDYINTQSLELKVNVLELNAPHISQGNNSTTTTQRLRIEGSYAAILKLINSLEFKGVFGRISHVDFEKTKNFRTRKTSLQASIYLETIQ</sequence>
<name>A0ABT0PVM0_9FLAO</name>
<feature type="transmembrane region" description="Helical" evidence="1">
    <location>
        <begin position="9"/>
        <end position="26"/>
    </location>
</feature>
<evidence type="ECO:0000313" key="3">
    <source>
        <dbReference type="Proteomes" id="UP001203607"/>
    </source>
</evidence>
<keyword evidence="1" id="KW-0472">Membrane</keyword>
<evidence type="ECO:0000313" key="2">
    <source>
        <dbReference type="EMBL" id="MCL6275424.1"/>
    </source>
</evidence>
<evidence type="ECO:0000256" key="1">
    <source>
        <dbReference type="SAM" id="Phobius"/>
    </source>
</evidence>
<organism evidence="2 3">
    <name type="scientific">Flagellimonas spongiicola</name>
    <dbReference type="NCBI Taxonomy" id="2942208"/>
    <lineage>
        <taxon>Bacteria</taxon>
        <taxon>Pseudomonadati</taxon>
        <taxon>Bacteroidota</taxon>
        <taxon>Flavobacteriia</taxon>
        <taxon>Flavobacteriales</taxon>
        <taxon>Flavobacteriaceae</taxon>
        <taxon>Flagellimonas</taxon>
    </lineage>
</organism>
<accession>A0ABT0PVM0</accession>